<dbReference type="Proteomes" id="UP000183809">
    <property type="component" value="Unassembled WGS sequence"/>
</dbReference>
<evidence type="ECO:0000256" key="12">
    <source>
        <dbReference type="SAM" id="MobiDB-lite"/>
    </source>
</evidence>
<dbReference type="EMBL" id="MNUE01000049">
    <property type="protein sequence ID" value="OJD31339.1"/>
    <property type="molecule type" value="Genomic_DNA"/>
</dbReference>
<evidence type="ECO:0000256" key="2">
    <source>
        <dbReference type="ARBA" id="ARBA00022679"/>
    </source>
</evidence>
<comment type="caution">
    <text evidence="14">The sequence shown here is derived from an EMBL/GenBank/DDBJ whole genome shotgun (WGS) entry which is preliminary data.</text>
</comment>
<evidence type="ECO:0000256" key="6">
    <source>
        <dbReference type="ARBA" id="ARBA00023139"/>
    </source>
</evidence>
<keyword evidence="3 11" id="KW-0812">Transmembrane</keyword>
<dbReference type="PROSITE" id="PS50216">
    <property type="entry name" value="DHHC"/>
    <property type="match status" value="1"/>
</dbReference>
<dbReference type="GO" id="GO:0016020">
    <property type="term" value="C:membrane"/>
    <property type="evidence" value="ECO:0007669"/>
    <property type="project" value="UniProtKB-SubCell"/>
</dbReference>
<feature type="domain" description="Palmitoyltransferase DHHC" evidence="13">
    <location>
        <begin position="194"/>
        <end position="310"/>
    </location>
</feature>
<dbReference type="STRING" id="236234.A0A1J9RFM2"/>
<feature type="region of interest" description="Disordered" evidence="12">
    <location>
        <begin position="109"/>
        <end position="156"/>
    </location>
</feature>
<dbReference type="GeneID" id="31016817"/>
<proteinExistence type="inferred from homology"/>
<keyword evidence="6" id="KW-0564">Palmitate</keyword>
<protein>
    <recommendedName>
        <fullName evidence="11">Palmitoyltransferase</fullName>
        <ecNumber evidence="11">2.3.1.225</ecNumber>
    </recommendedName>
</protein>
<dbReference type="AlphaFoldDB" id="A0A1J9RFM2"/>
<sequence length="416" mass="46177">MPSHPPPSDDHDTAPTAAAASSLPPSRPTQQSIARWSATTVPLMIVAVVSWATYVLVAKLAVDRLMLRRGERGAGVAVVVLHCVLLAATAVAYVRIIATLKVDPGLVPLGRGSADEGGRRRKGRGRKGRRDGGGQRQRRGEWGGGDGVGDGGGVFEDEEGRTWAERQYEEKLKRLEKFVPREVFVCDYDGLPLWCDKCSNWKPDRTHHCSDLGRCVRRMDHFCPWVGGIVSETSMKFFIQFTFYASLLGSFLLITNGILVARDKHEGRDLDNHMIALLAFTGLFTLFAVGIFGNTLFMTLHNFTTVEALNRANATYHLSILITPSWCNRRNDEQYPFRTTTYPGAPGALYAILMTRPGDNPWDVGKLKNLKSVMGESVIDWFLPLKFSPCTNHDRQDSEFEFGPSVENAKREATGY</sequence>
<feature type="transmembrane region" description="Helical" evidence="11">
    <location>
        <begin position="41"/>
        <end position="62"/>
    </location>
</feature>
<comment type="catalytic activity">
    <reaction evidence="10 11">
        <text>L-cysteinyl-[protein] + hexadecanoyl-CoA = S-hexadecanoyl-L-cysteinyl-[protein] + CoA</text>
        <dbReference type="Rhea" id="RHEA:36683"/>
        <dbReference type="Rhea" id="RHEA-COMP:10131"/>
        <dbReference type="Rhea" id="RHEA-COMP:11032"/>
        <dbReference type="ChEBI" id="CHEBI:29950"/>
        <dbReference type="ChEBI" id="CHEBI:57287"/>
        <dbReference type="ChEBI" id="CHEBI:57379"/>
        <dbReference type="ChEBI" id="CHEBI:74151"/>
        <dbReference type="EC" id="2.3.1.225"/>
    </reaction>
</comment>
<dbReference type="PANTHER" id="PTHR22883">
    <property type="entry name" value="ZINC FINGER DHHC DOMAIN CONTAINING PROTEIN"/>
    <property type="match status" value="1"/>
</dbReference>
<feature type="transmembrane region" description="Helical" evidence="11">
    <location>
        <begin position="74"/>
        <end position="98"/>
    </location>
</feature>
<evidence type="ECO:0000256" key="4">
    <source>
        <dbReference type="ARBA" id="ARBA00022989"/>
    </source>
</evidence>
<accession>A0A1J9RFM2</accession>
<dbReference type="PANTHER" id="PTHR22883:SF23">
    <property type="entry name" value="PALMITOYLTRANSFERASE ZDHHC6"/>
    <property type="match status" value="1"/>
</dbReference>
<organism evidence="14 15">
    <name type="scientific">Diplodia corticola</name>
    <dbReference type="NCBI Taxonomy" id="236234"/>
    <lineage>
        <taxon>Eukaryota</taxon>
        <taxon>Fungi</taxon>
        <taxon>Dikarya</taxon>
        <taxon>Ascomycota</taxon>
        <taxon>Pezizomycotina</taxon>
        <taxon>Dothideomycetes</taxon>
        <taxon>Dothideomycetes incertae sedis</taxon>
        <taxon>Botryosphaeriales</taxon>
        <taxon>Botryosphaeriaceae</taxon>
        <taxon>Diplodia</taxon>
    </lineage>
</organism>
<feature type="compositionally biased region" description="Low complexity" evidence="12">
    <location>
        <begin position="14"/>
        <end position="24"/>
    </location>
</feature>
<keyword evidence="4 11" id="KW-1133">Transmembrane helix</keyword>
<evidence type="ECO:0000259" key="13">
    <source>
        <dbReference type="Pfam" id="PF01529"/>
    </source>
</evidence>
<keyword evidence="15" id="KW-1185">Reference proteome</keyword>
<dbReference type="GO" id="GO:0005783">
    <property type="term" value="C:endoplasmic reticulum"/>
    <property type="evidence" value="ECO:0007669"/>
    <property type="project" value="TreeGrafter"/>
</dbReference>
<evidence type="ECO:0000313" key="15">
    <source>
        <dbReference type="Proteomes" id="UP000183809"/>
    </source>
</evidence>
<feature type="compositionally biased region" description="Gly residues" evidence="12">
    <location>
        <begin position="142"/>
        <end position="154"/>
    </location>
</feature>
<evidence type="ECO:0000256" key="1">
    <source>
        <dbReference type="ARBA" id="ARBA00004141"/>
    </source>
</evidence>
<evidence type="ECO:0000256" key="8">
    <source>
        <dbReference type="ARBA" id="ARBA00023315"/>
    </source>
</evidence>
<evidence type="ECO:0000256" key="9">
    <source>
        <dbReference type="ARBA" id="ARBA00038298"/>
    </source>
</evidence>
<evidence type="ECO:0000256" key="3">
    <source>
        <dbReference type="ARBA" id="ARBA00022692"/>
    </source>
</evidence>
<evidence type="ECO:0000256" key="7">
    <source>
        <dbReference type="ARBA" id="ARBA00023288"/>
    </source>
</evidence>
<comment type="subcellular location">
    <subcellularLocation>
        <location evidence="1">Membrane</location>
        <topology evidence="1">Multi-pass membrane protein</topology>
    </subcellularLocation>
</comment>
<feature type="transmembrane region" description="Helical" evidence="11">
    <location>
        <begin position="241"/>
        <end position="261"/>
    </location>
</feature>
<dbReference type="OrthoDB" id="331948at2759"/>
<feature type="region of interest" description="Disordered" evidence="12">
    <location>
        <begin position="1"/>
        <end position="31"/>
    </location>
</feature>
<dbReference type="RefSeq" id="XP_020127599.1">
    <property type="nucleotide sequence ID" value="XM_020276556.1"/>
</dbReference>
<feature type="compositionally biased region" description="Basic and acidic residues" evidence="12">
    <location>
        <begin position="130"/>
        <end position="141"/>
    </location>
</feature>
<keyword evidence="5 11" id="KW-0472">Membrane</keyword>
<dbReference type="GO" id="GO:0006612">
    <property type="term" value="P:protein targeting to membrane"/>
    <property type="evidence" value="ECO:0007669"/>
    <property type="project" value="TreeGrafter"/>
</dbReference>
<dbReference type="GO" id="GO:0005794">
    <property type="term" value="C:Golgi apparatus"/>
    <property type="evidence" value="ECO:0007669"/>
    <property type="project" value="TreeGrafter"/>
</dbReference>
<dbReference type="EC" id="2.3.1.225" evidence="11"/>
<dbReference type="Pfam" id="PF01529">
    <property type="entry name" value="DHHC"/>
    <property type="match status" value="1"/>
</dbReference>
<dbReference type="GO" id="GO:0019706">
    <property type="term" value="F:protein-cysteine S-palmitoyltransferase activity"/>
    <property type="evidence" value="ECO:0007669"/>
    <property type="project" value="UniProtKB-EC"/>
</dbReference>
<keyword evidence="7" id="KW-0449">Lipoprotein</keyword>
<dbReference type="InterPro" id="IPR001594">
    <property type="entry name" value="Palmitoyltrfase_DHHC"/>
</dbReference>
<keyword evidence="8 11" id="KW-0012">Acyltransferase</keyword>
<gene>
    <name evidence="14" type="ORF">BKCO1_4900042</name>
</gene>
<name>A0A1J9RFM2_9PEZI</name>
<reference evidence="14 15" key="1">
    <citation type="submission" date="2016-10" db="EMBL/GenBank/DDBJ databases">
        <title>Proteomics and genomics reveal pathogen-plant mechanisms compatible with a hemibiotrophic lifestyle of Diplodia corticola.</title>
        <authorList>
            <person name="Fernandes I."/>
            <person name="De Jonge R."/>
            <person name="Van De Peer Y."/>
            <person name="Devreese B."/>
            <person name="Alves A."/>
            <person name="Esteves A.C."/>
        </authorList>
    </citation>
    <scope>NUCLEOTIDE SEQUENCE [LARGE SCALE GENOMIC DNA]</scope>
    <source>
        <strain evidence="14 15">CBS 112549</strain>
    </source>
</reference>
<comment type="similarity">
    <text evidence="9">Belongs to the DHHC palmitoyltransferase family. PFA5 subfamily.</text>
</comment>
<dbReference type="InterPro" id="IPR039859">
    <property type="entry name" value="PFA4/ZDH16/20/ERF2-like"/>
</dbReference>
<comment type="domain">
    <text evidence="11">The DHHC domain is required for palmitoyltransferase activity.</text>
</comment>
<evidence type="ECO:0000256" key="11">
    <source>
        <dbReference type="RuleBase" id="RU079119"/>
    </source>
</evidence>
<feature type="compositionally biased region" description="Basic residues" evidence="12">
    <location>
        <begin position="119"/>
        <end position="129"/>
    </location>
</feature>
<evidence type="ECO:0000256" key="10">
    <source>
        <dbReference type="ARBA" id="ARBA00048048"/>
    </source>
</evidence>
<keyword evidence="2 11" id="KW-0808">Transferase</keyword>
<evidence type="ECO:0000256" key="5">
    <source>
        <dbReference type="ARBA" id="ARBA00023136"/>
    </source>
</evidence>
<evidence type="ECO:0000313" key="14">
    <source>
        <dbReference type="EMBL" id="OJD31339.1"/>
    </source>
</evidence>
<feature type="transmembrane region" description="Helical" evidence="11">
    <location>
        <begin position="273"/>
        <end position="293"/>
    </location>
</feature>